<reference evidence="1" key="1">
    <citation type="submission" date="2021-01" db="EMBL/GenBank/DDBJ databases">
        <authorList>
            <person name="Corre E."/>
            <person name="Pelletier E."/>
            <person name="Niang G."/>
            <person name="Scheremetjew M."/>
            <person name="Finn R."/>
            <person name="Kale V."/>
            <person name="Holt S."/>
            <person name="Cochrane G."/>
            <person name="Meng A."/>
            <person name="Brown T."/>
            <person name="Cohen L."/>
        </authorList>
    </citation>
    <scope>NUCLEOTIDE SEQUENCE</scope>
    <source>
        <strain evidence="1">CCCM811</strain>
    </source>
</reference>
<accession>A0A7S3ZBB8</accession>
<dbReference type="EMBL" id="HBIV01042529">
    <property type="protein sequence ID" value="CAE0678098.1"/>
    <property type="molecule type" value="Transcribed_RNA"/>
</dbReference>
<protein>
    <recommendedName>
        <fullName evidence="2">Sulfotransferase domain-containing protein</fullName>
    </recommendedName>
</protein>
<sequence length="207" mass="24071">MADPKWCGVVFHEPGWTNGLFNEDKLGMYANVSAPFWDAYTTILLVREPWDRYFSHLHQLSILPKIFDSANPSRFVNDRDPVFGDKQVALLRRNFITQHLVPGFRFDPTCTEEALEHAKKVVDAFDLVLDMKYNFKTSSSLVEKKLGIELEASSEESGRRWIHNTPLLEGSAKDKFMSDNRCDYAVVEHARMRMKKLQRAAYHEEWN</sequence>
<dbReference type="InterPro" id="IPR027417">
    <property type="entry name" value="P-loop_NTPase"/>
</dbReference>
<gene>
    <name evidence="1" type="ORF">LGLO00237_LOCUS29879</name>
</gene>
<evidence type="ECO:0008006" key="2">
    <source>
        <dbReference type="Google" id="ProtNLM"/>
    </source>
</evidence>
<dbReference type="Gene3D" id="3.40.50.300">
    <property type="entry name" value="P-loop containing nucleotide triphosphate hydrolases"/>
    <property type="match status" value="1"/>
</dbReference>
<organism evidence="1">
    <name type="scientific">Lotharella globosa</name>
    <dbReference type="NCBI Taxonomy" id="91324"/>
    <lineage>
        <taxon>Eukaryota</taxon>
        <taxon>Sar</taxon>
        <taxon>Rhizaria</taxon>
        <taxon>Cercozoa</taxon>
        <taxon>Chlorarachniophyceae</taxon>
        <taxon>Lotharella</taxon>
    </lineage>
</organism>
<proteinExistence type="predicted"/>
<dbReference type="AlphaFoldDB" id="A0A7S3ZBB8"/>
<name>A0A7S3ZBB8_9EUKA</name>
<evidence type="ECO:0000313" key="1">
    <source>
        <dbReference type="EMBL" id="CAE0678098.1"/>
    </source>
</evidence>